<dbReference type="InterPro" id="IPR001650">
    <property type="entry name" value="Helicase_C-like"/>
</dbReference>
<feature type="compositionally biased region" description="Acidic residues" evidence="2">
    <location>
        <begin position="890"/>
        <end position="901"/>
    </location>
</feature>
<dbReference type="CDD" id="cd18793">
    <property type="entry name" value="SF2_C_SNF"/>
    <property type="match status" value="1"/>
</dbReference>
<feature type="domain" description="Helicase C-terminal" evidence="4">
    <location>
        <begin position="685"/>
        <end position="834"/>
    </location>
</feature>
<dbReference type="Gene3D" id="3.40.50.10810">
    <property type="entry name" value="Tandem AAA-ATPase domain"/>
    <property type="match status" value="1"/>
</dbReference>
<feature type="compositionally biased region" description="Polar residues" evidence="2">
    <location>
        <begin position="134"/>
        <end position="152"/>
    </location>
</feature>
<feature type="compositionally biased region" description="Acidic residues" evidence="2">
    <location>
        <begin position="921"/>
        <end position="977"/>
    </location>
</feature>
<feature type="compositionally biased region" description="Gly residues" evidence="2">
    <location>
        <begin position="155"/>
        <end position="165"/>
    </location>
</feature>
<proteinExistence type="predicted"/>
<dbReference type="Gene3D" id="3.40.50.300">
    <property type="entry name" value="P-loop containing nucleotide triphosphate hydrolases"/>
    <property type="match status" value="1"/>
</dbReference>
<evidence type="ECO:0000313" key="5">
    <source>
        <dbReference type="EMBL" id="CAE2239319.1"/>
    </source>
</evidence>
<organism evidence="5">
    <name type="scientific">Odontella aurita</name>
    <dbReference type="NCBI Taxonomy" id="265563"/>
    <lineage>
        <taxon>Eukaryota</taxon>
        <taxon>Sar</taxon>
        <taxon>Stramenopiles</taxon>
        <taxon>Ochrophyta</taxon>
        <taxon>Bacillariophyta</taxon>
        <taxon>Mediophyceae</taxon>
        <taxon>Biddulphiophycidae</taxon>
        <taxon>Eupodiscales</taxon>
        <taxon>Odontellaceae</taxon>
        <taxon>Odontella</taxon>
    </lineage>
</organism>
<feature type="compositionally biased region" description="Acidic residues" evidence="2">
    <location>
        <begin position="862"/>
        <end position="876"/>
    </location>
</feature>
<dbReference type="PANTHER" id="PTHR45766">
    <property type="entry name" value="DNA ANNEALING HELICASE AND ENDONUCLEASE ZRANB3 FAMILY MEMBER"/>
    <property type="match status" value="1"/>
</dbReference>
<feature type="region of interest" description="Disordered" evidence="2">
    <location>
        <begin position="856"/>
        <end position="977"/>
    </location>
</feature>
<dbReference type="SMART" id="SM00487">
    <property type="entry name" value="DEXDc"/>
    <property type="match status" value="1"/>
</dbReference>
<dbReference type="Pfam" id="PF00271">
    <property type="entry name" value="Helicase_C"/>
    <property type="match status" value="1"/>
</dbReference>
<dbReference type="GO" id="GO:0043596">
    <property type="term" value="C:nuclear replication fork"/>
    <property type="evidence" value="ECO:0007669"/>
    <property type="project" value="TreeGrafter"/>
</dbReference>
<dbReference type="GO" id="GO:0005524">
    <property type="term" value="F:ATP binding"/>
    <property type="evidence" value="ECO:0007669"/>
    <property type="project" value="InterPro"/>
</dbReference>
<feature type="region of interest" description="Disordered" evidence="2">
    <location>
        <begin position="134"/>
        <end position="165"/>
    </location>
</feature>
<dbReference type="GO" id="GO:0031297">
    <property type="term" value="P:replication fork processing"/>
    <property type="evidence" value="ECO:0007669"/>
    <property type="project" value="TreeGrafter"/>
</dbReference>
<sequence>MDPVIDVDAPNGRAVLTPVSSSATNMAPPVSTVTGVPVKPAGSSSVPQQPPSNASAAYNEAYVMAQRIANQGQYRAPVDLTGGAAVRNYGHYAAAAQAQQQAAAANLAPTYAGTYQSSRYNPVPRKQHSNAISIPQPISQPVQNYPGTQSYPRYNGGGGEGGGGQYAATNSSSYPVAMTQYAAAHNLPPPVGRIKFSLISPQDFTVLSSKYRYGEVATDDEFMKGFESDIKRLSKKSGGGGKKSDGTTGATFEQAGKEDDDEELLGTARWRIPLKSYDDIFAFFDGRDDVVVEGIPPEHLKAANLHLRHLEEGYPEPKALVEKGIPPHLASTLTGYQRGGVNFVLSKNGRALIADEMGLGKTLQSIASMCAYVDEGRLLVLCPSSVRFNWKAEMVQWLGKETTRKGGQEREHPALIDEKEVQVFQTGKDVIKKHSKVVIASYDLFANMVKKGSITESTFQRIIVDESHMLKNIKAQRTKVALPILKAAKRCVLLSGTPAFKNPSELYPQLHILGGGKWWENEKDFKEKYCYKSSSVGGRNNLELFSLMSSTVMIRRKKSDVLKEVLPGKNRELAHVAVTDPSDRRRLDGYMERLRDTQGSLGVVARGIEAKKGNNRSSSKSGASASADLRVNMDEEDVMKGLEADLKLLGLNEGDDATPTDDEKAFLPKLFELSGTVKIPVVVSQLKRWLNENEGEKIIVFAHHHSVLNGIESSLEGLVGMIRIDGKTLPKKRQERVVSFQNDPRIRVAVLSTTAAGVGITLTASATVWFAEMYWTPGLLIQAEDRSHRIGQRKDVNVLYYVARDTLDEVLWKLAVRKFVAVGEMVDGSTSTLGVNRKGDAALLDVELELGNTLKDKKGAANDDDSAAGEEDDDEASAGWGRVADALPTSEDENELIDTDVDSSASTEENSFDSGCLTDDDKIEDDDSDSDSDDEVEIVEPEPEPEPDEESDSDSDSNSDSDSDSDSDEEEDFIRRA</sequence>
<dbReference type="InterPro" id="IPR014001">
    <property type="entry name" value="Helicase_ATP-bd"/>
</dbReference>
<evidence type="ECO:0000259" key="4">
    <source>
        <dbReference type="PROSITE" id="PS51194"/>
    </source>
</evidence>
<evidence type="ECO:0000259" key="3">
    <source>
        <dbReference type="PROSITE" id="PS51192"/>
    </source>
</evidence>
<dbReference type="Pfam" id="PF00176">
    <property type="entry name" value="SNF2-rel_dom"/>
    <property type="match status" value="1"/>
</dbReference>
<dbReference type="GO" id="GO:0006281">
    <property type="term" value="P:DNA repair"/>
    <property type="evidence" value="ECO:0007669"/>
    <property type="project" value="TreeGrafter"/>
</dbReference>
<protein>
    <recommendedName>
        <fullName evidence="6">Helicase ATP-binding domain-containing protein</fullName>
    </recommendedName>
</protein>
<dbReference type="PANTHER" id="PTHR45766:SF6">
    <property type="entry name" value="SWI_SNF-RELATED MATRIX-ASSOCIATED ACTIN-DEPENDENT REGULATOR OF CHROMATIN SUBFAMILY A-LIKE PROTEIN 1"/>
    <property type="match status" value="1"/>
</dbReference>
<dbReference type="SUPFAM" id="SSF52540">
    <property type="entry name" value="P-loop containing nucleoside triphosphate hydrolases"/>
    <property type="match status" value="2"/>
</dbReference>
<dbReference type="InterPro" id="IPR038718">
    <property type="entry name" value="SNF2-like_sf"/>
</dbReference>
<reference evidence="5" key="1">
    <citation type="submission" date="2021-01" db="EMBL/GenBank/DDBJ databases">
        <authorList>
            <person name="Corre E."/>
            <person name="Pelletier E."/>
            <person name="Niang G."/>
            <person name="Scheremetjew M."/>
            <person name="Finn R."/>
            <person name="Kale V."/>
            <person name="Holt S."/>
            <person name="Cochrane G."/>
            <person name="Meng A."/>
            <person name="Brown T."/>
            <person name="Cohen L."/>
        </authorList>
    </citation>
    <scope>NUCLEOTIDE SEQUENCE</scope>
    <source>
        <strain evidence="5">Isolate 1302-5</strain>
    </source>
</reference>
<evidence type="ECO:0000256" key="1">
    <source>
        <dbReference type="ARBA" id="ARBA00022801"/>
    </source>
</evidence>
<feature type="compositionally biased region" description="Polar residues" evidence="2">
    <location>
        <begin position="902"/>
        <end position="913"/>
    </location>
</feature>
<keyword evidence="1" id="KW-0378">Hydrolase</keyword>
<evidence type="ECO:0000256" key="2">
    <source>
        <dbReference type="SAM" id="MobiDB-lite"/>
    </source>
</evidence>
<dbReference type="PROSITE" id="PS51192">
    <property type="entry name" value="HELICASE_ATP_BIND_1"/>
    <property type="match status" value="1"/>
</dbReference>
<feature type="domain" description="Helicase ATP-binding" evidence="3">
    <location>
        <begin position="342"/>
        <end position="516"/>
    </location>
</feature>
<dbReference type="SMART" id="SM00490">
    <property type="entry name" value="HELICc"/>
    <property type="match status" value="1"/>
</dbReference>
<dbReference type="AlphaFoldDB" id="A0A7S4ITI2"/>
<dbReference type="InterPro" id="IPR000330">
    <property type="entry name" value="SNF2_N"/>
</dbReference>
<accession>A0A7S4ITI2</accession>
<dbReference type="InterPro" id="IPR049730">
    <property type="entry name" value="SNF2/RAD54-like_C"/>
</dbReference>
<dbReference type="GO" id="GO:0016787">
    <property type="term" value="F:hydrolase activity"/>
    <property type="evidence" value="ECO:0007669"/>
    <property type="project" value="UniProtKB-KW"/>
</dbReference>
<name>A0A7S4ITI2_9STRA</name>
<dbReference type="EMBL" id="HBKQ01022343">
    <property type="protein sequence ID" value="CAE2239319.1"/>
    <property type="molecule type" value="Transcribed_RNA"/>
</dbReference>
<gene>
    <name evidence="5" type="ORF">OAUR00152_LOCUS15170</name>
</gene>
<dbReference type="PROSITE" id="PS51194">
    <property type="entry name" value="HELICASE_CTER"/>
    <property type="match status" value="1"/>
</dbReference>
<feature type="region of interest" description="Disordered" evidence="2">
    <location>
        <begin position="233"/>
        <end position="260"/>
    </location>
</feature>
<evidence type="ECO:0008006" key="6">
    <source>
        <dbReference type="Google" id="ProtNLM"/>
    </source>
</evidence>
<dbReference type="InterPro" id="IPR027417">
    <property type="entry name" value="P-loop_NTPase"/>
</dbReference>